<keyword evidence="1" id="KW-0539">Nucleus</keyword>
<feature type="compositionally biased region" description="Polar residues" evidence="2">
    <location>
        <begin position="440"/>
        <end position="449"/>
    </location>
</feature>
<evidence type="ECO:0000256" key="1">
    <source>
        <dbReference type="ARBA" id="ARBA00023242"/>
    </source>
</evidence>
<accession>A0A9W8YMG6</accession>
<reference evidence="3" key="1">
    <citation type="submission" date="2022-10" db="EMBL/GenBank/DDBJ databases">
        <title>Tapping the CABI collections for fungal endophytes: first genome assemblies for Collariella, Neodidymelliopsis, Ascochyta clinopodiicola, Didymella pomorum, Didymosphaeria variabile, Neocosmospora piperis and Neocucurbitaria cava.</title>
        <authorList>
            <person name="Hill R."/>
        </authorList>
    </citation>
    <scope>NUCLEOTIDE SEQUENCE</scope>
    <source>
        <strain evidence="3">IMI 355082</strain>
    </source>
</reference>
<dbReference type="InterPro" id="IPR001138">
    <property type="entry name" value="Zn2Cys6_DnaBD"/>
</dbReference>
<feature type="region of interest" description="Disordered" evidence="2">
    <location>
        <begin position="325"/>
        <end position="351"/>
    </location>
</feature>
<dbReference type="OrthoDB" id="5422841at2759"/>
<name>A0A9W8YMG6_9PEZI</name>
<evidence type="ECO:0000256" key="2">
    <source>
        <dbReference type="SAM" id="MobiDB-lite"/>
    </source>
</evidence>
<feature type="compositionally biased region" description="Basic and acidic residues" evidence="2">
    <location>
        <begin position="492"/>
        <end position="513"/>
    </location>
</feature>
<evidence type="ECO:0000313" key="4">
    <source>
        <dbReference type="Proteomes" id="UP001140453"/>
    </source>
</evidence>
<organism evidence="3 4">
    <name type="scientific">Gnomoniopsis smithogilvyi</name>
    <dbReference type="NCBI Taxonomy" id="1191159"/>
    <lineage>
        <taxon>Eukaryota</taxon>
        <taxon>Fungi</taxon>
        <taxon>Dikarya</taxon>
        <taxon>Ascomycota</taxon>
        <taxon>Pezizomycotina</taxon>
        <taxon>Sordariomycetes</taxon>
        <taxon>Sordariomycetidae</taxon>
        <taxon>Diaporthales</taxon>
        <taxon>Gnomoniaceae</taxon>
        <taxon>Gnomoniopsis</taxon>
    </lineage>
</organism>
<comment type="caution">
    <text evidence="3">The sequence shown here is derived from an EMBL/GenBank/DDBJ whole genome shotgun (WGS) entry which is preliminary data.</text>
</comment>
<gene>
    <name evidence="3" type="ORF">N0V93_009090</name>
</gene>
<feature type="region of interest" description="Disordered" evidence="2">
    <location>
        <begin position="1"/>
        <end position="45"/>
    </location>
</feature>
<dbReference type="CDD" id="cd00067">
    <property type="entry name" value="GAL4"/>
    <property type="match status" value="1"/>
</dbReference>
<feature type="region of interest" description="Disordered" evidence="2">
    <location>
        <begin position="526"/>
        <end position="555"/>
    </location>
</feature>
<feature type="compositionally biased region" description="Basic and acidic residues" evidence="2">
    <location>
        <begin position="529"/>
        <end position="539"/>
    </location>
</feature>
<feature type="region of interest" description="Disordered" evidence="2">
    <location>
        <begin position="230"/>
        <end position="265"/>
    </location>
</feature>
<dbReference type="AlphaFoldDB" id="A0A9W8YMG6"/>
<evidence type="ECO:0008006" key="5">
    <source>
        <dbReference type="Google" id="ProtNLM"/>
    </source>
</evidence>
<dbReference type="GO" id="GO:0000981">
    <property type="term" value="F:DNA-binding transcription factor activity, RNA polymerase II-specific"/>
    <property type="evidence" value="ECO:0007669"/>
    <property type="project" value="InterPro"/>
</dbReference>
<dbReference type="EMBL" id="JAPEVB010000006">
    <property type="protein sequence ID" value="KAJ4386197.1"/>
    <property type="molecule type" value="Genomic_DNA"/>
</dbReference>
<feature type="region of interest" description="Disordered" evidence="2">
    <location>
        <begin position="416"/>
        <end position="450"/>
    </location>
</feature>
<sequence>MAHPEPLTSHEHTSKRKRDSDDAGQLPHDRIPQPPPPQSGNGAHINYLARNPARMQLIQGDAEVFTDVLGLISDYEAVLNRQESLAANLGAKLTGPKLVNAMERLFEGPISLTQTDPRNAGPVTWLDIVQFSKASPSEFNLTTTDRGRVCTFYLNGNQVEITEDDWRMIVNGTLDRFNLAPSQPLDEDEDLELATVEILNERLQVLIKKADEVARKARQLNYHLSGRKAAINSRRTSTLSPATHHSSFVAHNQPQRAQASRSNSTYDLKSDLLRQFATTASPLARPGSARLNHVSLSMPSTPVIQQGQPNTSANTRPAIQPIHVSRGSPAASAEPQPPKSATKDDDDPSSIHRPLITARIEKLTKGDPITPPCDRCRRLRVQCIKHLTACQGCTRKHAKCGWKTVTDDEVAVLKGELPGLTEGEMEDASTGSRSGGGNSPDPQSASSVSAVEVRTFAPTNAAAQQHNMPNGTYVGIGGGGGGFGASIVDSSGSKERSLPEFGLRDTHRPGHRVDHSRLSHMASVALSSEAREQQQREQQLHTQNLIARGESLSGE</sequence>
<feature type="compositionally biased region" description="Polar residues" evidence="2">
    <location>
        <begin position="233"/>
        <end position="265"/>
    </location>
</feature>
<dbReference type="GO" id="GO:0008270">
    <property type="term" value="F:zinc ion binding"/>
    <property type="evidence" value="ECO:0007669"/>
    <property type="project" value="InterPro"/>
</dbReference>
<keyword evidence="4" id="KW-1185">Reference proteome</keyword>
<evidence type="ECO:0000313" key="3">
    <source>
        <dbReference type="EMBL" id="KAJ4386197.1"/>
    </source>
</evidence>
<proteinExistence type="predicted"/>
<feature type="region of interest" description="Disordered" evidence="2">
    <location>
        <begin position="486"/>
        <end position="513"/>
    </location>
</feature>
<protein>
    <recommendedName>
        <fullName evidence="5">Zn(2)-C6 fungal-type domain-containing protein</fullName>
    </recommendedName>
</protein>
<dbReference type="Proteomes" id="UP001140453">
    <property type="component" value="Unassembled WGS sequence"/>
</dbReference>